<organism evidence="2 3">
    <name type="scientific">Mucor saturninus</name>
    <dbReference type="NCBI Taxonomy" id="64648"/>
    <lineage>
        <taxon>Eukaryota</taxon>
        <taxon>Fungi</taxon>
        <taxon>Fungi incertae sedis</taxon>
        <taxon>Mucoromycota</taxon>
        <taxon>Mucoromycotina</taxon>
        <taxon>Mucoromycetes</taxon>
        <taxon>Mucorales</taxon>
        <taxon>Mucorineae</taxon>
        <taxon>Mucoraceae</taxon>
        <taxon>Mucor</taxon>
    </lineage>
</organism>
<name>A0A8H7VAC7_9FUNG</name>
<evidence type="ECO:0000313" key="3">
    <source>
        <dbReference type="Proteomes" id="UP000603453"/>
    </source>
</evidence>
<dbReference type="Proteomes" id="UP000603453">
    <property type="component" value="Unassembled WGS sequence"/>
</dbReference>
<reference evidence="2" key="1">
    <citation type="submission" date="2020-12" db="EMBL/GenBank/DDBJ databases">
        <title>Metabolic potential, ecology and presence of endohyphal bacteria is reflected in genomic diversity of Mucoromycotina.</title>
        <authorList>
            <person name="Muszewska A."/>
            <person name="Okrasinska A."/>
            <person name="Steczkiewicz K."/>
            <person name="Drgas O."/>
            <person name="Orlowska M."/>
            <person name="Perlinska-Lenart U."/>
            <person name="Aleksandrzak-Piekarczyk T."/>
            <person name="Szatraj K."/>
            <person name="Zielenkiewicz U."/>
            <person name="Pilsyk S."/>
            <person name="Malc E."/>
            <person name="Mieczkowski P."/>
            <person name="Kruszewska J.S."/>
            <person name="Biernat P."/>
            <person name="Pawlowska J."/>
        </authorList>
    </citation>
    <scope>NUCLEOTIDE SEQUENCE</scope>
    <source>
        <strain evidence="2">WA0000017839</strain>
    </source>
</reference>
<dbReference type="Pfam" id="PF10551">
    <property type="entry name" value="MULE"/>
    <property type="match status" value="1"/>
</dbReference>
<comment type="caution">
    <text evidence="2">The sequence shown here is derived from an EMBL/GenBank/DDBJ whole genome shotgun (WGS) entry which is preliminary data.</text>
</comment>
<dbReference type="InterPro" id="IPR018289">
    <property type="entry name" value="MULE_transposase_dom"/>
</dbReference>
<dbReference type="OrthoDB" id="2289420at2759"/>
<feature type="domain" description="MULE transposase" evidence="1">
    <location>
        <begin position="99"/>
        <end position="194"/>
    </location>
</feature>
<dbReference type="AlphaFoldDB" id="A0A8H7VAC7"/>
<proteinExistence type="predicted"/>
<accession>A0A8H7VAC7</accession>
<evidence type="ECO:0000313" key="2">
    <source>
        <dbReference type="EMBL" id="KAG2209243.1"/>
    </source>
</evidence>
<gene>
    <name evidence="2" type="ORF">INT47_005535</name>
</gene>
<evidence type="ECO:0000259" key="1">
    <source>
        <dbReference type="Pfam" id="PF10551"/>
    </source>
</evidence>
<sequence length="194" mass="21588">MSNAVNRVPEIRKTLGGRDGQSILSYHDTRNLRVGNTEPFTLNSLDNNARNLMSHINSRGYLVSDKKAISGSESKCSLTSIVFMHESAMKGVRNRGKVFIIDSTYKSNNLGISWISMQSVSHLDGKSLMSTPITYAFVQNEKTETFLCFLKAFQQAISSCSREGLTPDFVMDKCLALMNAIEQIFPSSQIMLCL</sequence>
<protein>
    <recommendedName>
        <fullName evidence="1">MULE transposase domain-containing protein</fullName>
    </recommendedName>
</protein>
<dbReference type="EMBL" id="JAEPRD010000016">
    <property type="protein sequence ID" value="KAG2209243.1"/>
    <property type="molecule type" value="Genomic_DNA"/>
</dbReference>
<keyword evidence="3" id="KW-1185">Reference proteome</keyword>